<dbReference type="NCBIfam" id="NF047352">
    <property type="entry name" value="P_loop_sacsin"/>
    <property type="match status" value="1"/>
</dbReference>
<dbReference type="RefSeq" id="WP_378976355.1">
    <property type="nucleotide sequence ID" value="NZ_JBHTBJ010000046.1"/>
</dbReference>
<name>A0ABW2I2Y6_9ACTN</name>
<evidence type="ECO:0000313" key="3">
    <source>
        <dbReference type="Proteomes" id="UP001596548"/>
    </source>
</evidence>
<proteinExistence type="predicted"/>
<dbReference type="EMBL" id="JBHTBJ010000046">
    <property type="protein sequence ID" value="MFC7279229.1"/>
    <property type="molecule type" value="Genomic_DNA"/>
</dbReference>
<comment type="caution">
    <text evidence="2">The sequence shown here is derived from an EMBL/GenBank/DDBJ whole genome shotgun (WGS) entry which is preliminary data.</text>
</comment>
<feature type="region of interest" description="Disordered" evidence="1">
    <location>
        <begin position="1318"/>
        <end position="1365"/>
    </location>
</feature>
<dbReference type="SUPFAM" id="SSF55874">
    <property type="entry name" value="ATPase domain of HSP90 chaperone/DNA topoisomerase II/histidine kinase"/>
    <property type="match status" value="1"/>
</dbReference>
<reference evidence="3" key="1">
    <citation type="journal article" date="2019" name="Int. J. Syst. Evol. Microbiol.">
        <title>The Global Catalogue of Microorganisms (GCM) 10K type strain sequencing project: providing services to taxonomists for standard genome sequencing and annotation.</title>
        <authorList>
            <consortium name="The Broad Institute Genomics Platform"/>
            <consortium name="The Broad Institute Genome Sequencing Center for Infectious Disease"/>
            <person name="Wu L."/>
            <person name="Ma J."/>
        </authorList>
    </citation>
    <scope>NUCLEOTIDE SEQUENCE [LARGE SCALE GENOMIC DNA]</scope>
    <source>
        <strain evidence="3">XZYJT-10</strain>
    </source>
</reference>
<dbReference type="InterPro" id="IPR036890">
    <property type="entry name" value="HATPase_C_sf"/>
</dbReference>
<organism evidence="2 3">
    <name type="scientific">Paractinoplanes rhizophilus</name>
    <dbReference type="NCBI Taxonomy" id="1416877"/>
    <lineage>
        <taxon>Bacteria</taxon>
        <taxon>Bacillati</taxon>
        <taxon>Actinomycetota</taxon>
        <taxon>Actinomycetes</taxon>
        <taxon>Micromonosporales</taxon>
        <taxon>Micromonosporaceae</taxon>
        <taxon>Paractinoplanes</taxon>
    </lineage>
</organism>
<gene>
    <name evidence="2" type="ORF">ACFQS1_35155</name>
</gene>
<evidence type="ECO:0000256" key="1">
    <source>
        <dbReference type="SAM" id="MobiDB-lite"/>
    </source>
</evidence>
<keyword evidence="3" id="KW-1185">Reference proteome</keyword>
<accession>A0ABW2I2Y6</accession>
<protein>
    <submittedName>
        <fullName evidence="2">Sacsin N-terminal ATP-binding-like domain-containing protein</fullName>
    </submittedName>
</protein>
<dbReference type="Proteomes" id="UP001596548">
    <property type="component" value="Unassembled WGS sequence"/>
</dbReference>
<sequence>MAGELVPRVFTALEASEVAHLVVDHDPETPRTVVLLPADEAAADAGVVALVECLHGLPNSIRSALKRAGDSAAYLSDDRLQGLAELIQNADDLGATEATIVVDSLGSRLLFSHNGAPLTLHDVWALAIPWLSLKAADEEKLGRFGIGLKTLHSLSDVLEVYQGHFRVRFSSDTIQPLNEHIGWPQADSSMTTFAVPFTPDSVDSGDAARWLRQWDDAGLVFLRHLSKVRLVDESGHEIVRLQLEPDPEDTLELPGGRTSRHRVTATDGRQWLVYHRSAASPAEVERVGKAQGARTPVAFAFALFEGDTGHIHVGLPVRPVGLPFRVLAQFDPQPSRRDIADTDWNAALVPLLSDLWRDAALDVFQLAPAQGWRIVPTTAEFEADERTTGRLRTRLSEDLLRRARIEFAAALTLDDAGTRYGLNALAYEAAELTPVLSREDVRLVSGRPGVLAESVRSSDDRWREVLADLRAVGAATPTLVSITDASVLLDDDRRSPAFLAHLLAVAIEAGLGAALDARTCLVLDSGARVPPLSRVGLAVLLPQEPDPLWELLGIGARLDPAFTSQPQWTVIRDWLNERKWLRSAATSADALHVLADAGKAGTALEPPLSDAQVDGLRRALETIPEAERPALGTGLGQAVEVEAVKYDASGQRQAVHARPCDAYFIEREATAWVVAAGKTPGLTWIDRRYSDKIRTDGSPDSIGAQRLFRLLGAEVAPRVTSHPANESRLSNYRPGVPISAAGSPERRGEALRHLQATYTLEDWIAPDLDAVLKSIAKEKDAAQQRRRVRAVLGTLARAWDRLGRFARVTAATPYYSWYDRGLVDAWWISSAAAIAWLPSEQGKATAPDQLRIKSSATVALYGDDPERYLNPAVDIVTYHEVLARIGVAGDPTAAELIQKLEEIRADTNSASKTAEDLAAPLYQALAAQVRGHRLGDQPASTARKAFGRGDGLIATRGGWRRPSVVLTGPPIFGDMRDFVPSVSGTDALWALLTIQRPAAQDARGVLGELARKKSLKSDEKLIMLEALRLLVGAPGSELTKLRRAAVWVGDRWERRRPVYATRNALIAQVLKRRVPIWSPGGSLTQLDPLVDAYKLTRLDAPHGQVLDPDDATYHANLTQVFSRAVVNLRADLALSDPTAEQSLRVSWDELAALSVKQLPRLQVRLLEPAYGLDETVELDTWLDLAAGVFYIADDAAIGSPSSGAYAIASVFDGDTRRIAHDWVAAWSVALEGHREEEITTAARLDAELMKVRDERGEQLLRELAEHTNDRRAKIKVAPDATRRAPVTTIKTAEAKPKPTRQLVDPDGLILKNEDGEIVGGTPAALDEPAGRMPTTPSGKPRDPDASHPRRPSVDGGRGIRNYTDEERESAGLALVRRVLGGDEEQIVDIRHQRNVGADAIDNLENFFELKVYAGPIPETVSLTSSEFQRAQQTEKFFLVVVGNVERGGLDPEVRIITDPLHQLTMLPQGSVNLGGIRNAKALRYTFEA</sequence>
<evidence type="ECO:0000313" key="2">
    <source>
        <dbReference type="EMBL" id="MFC7279229.1"/>
    </source>
</evidence>